<evidence type="ECO:0000313" key="7">
    <source>
        <dbReference type="EMBL" id="KAG8571459.1"/>
    </source>
</evidence>
<dbReference type="GO" id="GO:0016618">
    <property type="term" value="F:hydroxypyruvate reductase [NAD(P)H] activity"/>
    <property type="evidence" value="ECO:0007669"/>
    <property type="project" value="TreeGrafter"/>
</dbReference>
<dbReference type="GO" id="GO:0051287">
    <property type="term" value="F:NAD binding"/>
    <property type="evidence" value="ECO:0007669"/>
    <property type="project" value="InterPro"/>
</dbReference>
<keyword evidence="2 4" id="KW-0560">Oxidoreductase</keyword>
<organism evidence="7 8">
    <name type="scientific">Engystomops pustulosus</name>
    <name type="common">Tungara frog</name>
    <name type="synonym">Physalaemus pustulosus</name>
    <dbReference type="NCBI Taxonomy" id="76066"/>
    <lineage>
        <taxon>Eukaryota</taxon>
        <taxon>Metazoa</taxon>
        <taxon>Chordata</taxon>
        <taxon>Craniata</taxon>
        <taxon>Vertebrata</taxon>
        <taxon>Euteleostomi</taxon>
        <taxon>Amphibia</taxon>
        <taxon>Batrachia</taxon>
        <taxon>Anura</taxon>
        <taxon>Neobatrachia</taxon>
        <taxon>Hyloidea</taxon>
        <taxon>Leptodactylidae</taxon>
        <taxon>Leiuperinae</taxon>
        <taxon>Engystomops</taxon>
    </lineage>
</organism>
<evidence type="ECO:0000259" key="5">
    <source>
        <dbReference type="Pfam" id="PF00389"/>
    </source>
</evidence>
<dbReference type="PROSITE" id="PS00671">
    <property type="entry name" value="D_2_HYDROXYACID_DH_3"/>
    <property type="match status" value="1"/>
</dbReference>
<dbReference type="PANTHER" id="PTHR10996">
    <property type="entry name" value="2-HYDROXYACID DEHYDROGENASE-RELATED"/>
    <property type="match status" value="1"/>
</dbReference>
<feature type="domain" description="D-isomer specific 2-hydroxyacid dehydrogenase catalytic" evidence="5">
    <location>
        <begin position="43"/>
        <end position="345"/>
    </location>
</feature>
<dbReference type="AlphaFoldDB" id="A0AAV7BFT0"/>
<dbReference type="InterPro" id="IPR029752">
    <property type="entry name" value="D-isomer_DH_CS1"/>
</dbReference>
<evidence type="ECO:0000256" key="3">
    <source>
        <dbReference type="ARBA" id="ARBA00073306"/>
    </source>
</evidence>
<dbReference type="SUPFAM" id="SSF51735">
    <property type="entry name" value="NAD(P)-binding Rossmann-fold domains"/>
    <property type="match status" value="1"/>
</dbReference>
<dbReference type="EMBL" id="WNYA01000005">
    <property type="protein sequence ID" value="KAG8571459.1"/>
    <property type="molecule type" value="Genomic_DNA"/>
</dbReference>
<dbReference type="PANTHER" id="PTHR10996:SF257">
    <property type="entry name" value="GLYOXYLATE REDUCTASE 1"/>
    <property type="match status" value="1"/>
</dbReference>
<gene>
    <name evidence="7" type="ORF">GDO81_011656</name>
</gene>
<dbReference type="FunFam" id="3.40.50.720:FF:000026">
    <property type="entry name" value="Glyoxylate/hydroxypyruvate reductase B"/>
    <property type="match status" value="1"/>
</dbReference>
<proteinExistence type="inferred from homology"/>
<name>A0AAV7BFT0_ENGPU</name>
<keyword evidence="8" id="KW-1185">Reference proteome</keyword>
<comment type="caution">
    <text evidence="7">The sequence shown here is derived from an EMBL/GenBank/DDBJ whole genome shotgun (WGS) entry which is preliminary data.</text>
</comment>
<evidence type="ECO:0000256" key="2">
    <source>
        <dbReference type="ARBA" id="ARBA00023002"/>
    </source>
</evidence>
<evidence type="ECO:0000313" key="8">
    <source>
        <dbReference type="Proteomes" id="UP000824782"/>
    </source>
</evidence>
<reference evidence="7" key="1">
    <citation type="thesis" date="2020" institute="ProQuest LLC" country="789 East Eisenhower Parkway, Ann Arbor, MI, USA">
        <title>Comparative Genomics and Chromosome Evolution.</title>
        <authorList>
            <person name="Mudd A.B."/>
        </authorList>
    </citation>
    <scope>NUCLEOTIDE SEQUENCE</scope>
    <source>
        <strain evidence="7">237g6f4</strain>
        <tissue evidence="7">Blood</tissue>
    </source>
</reference>
<dbReference type="InterPro" id="IPR006140">
    <property type="entry name" value="D-isomer_DH_NAD-bd"/>
</dbReference>
<dbReference type="Pfam" id="PF02826">
    <property type="entry name" value="2-Hacid_dh_C"/>
    <property type="match status" value="1"/>
</dbReference>
<dbReference type="Pfam" id="PF00389">
    <property type="entry name" value="2-Hacid_dh"/>
    <property type="match status" value="1"/>
</dbReference>
<dbReference type="SUPFAM" id="SSF52283">
    <property type="entry name" value="Formate/glycerate dehydrogenase catalytic domain-like"/>
    <property type="match status" value="1"/>
</dbReference>
<dbReference type="CDD" id="cd05301">
    <property type="entry name" value="GDH"/>
    <property type="match status" value="1"/>
</dbReference>
<accession>A0AAV7BFT0</accession>
<feature type="domain" description="D-isomer specific 2-hydroxyacid dehydrogenase NAD-binding" evidence="6">
    <location>
        <begin position="137"/>
        <end position="315"/>
    </location>
</feature>
<sequence length="349" mass="39072">MLSKQMSHLKVDPAARQRSKLIRMNKELPGALVEEIGGTIGVMEEHVDFLKERFSLITMKEFKENKEHLADKIVCIFNWANKPDVNSELLKALPRLKVIASAGAGVDHLDIKMISSYGVKVANTPHAVTNSTADLAMTLLLVAARNFMEAHQIAVSPNTVRFHANWVGGDITGMTLGIVGMGRIGYKIAQRAKAFEMKILYHNRHRRPEEEKSVGASYCERLDDLLQQSDYVMLVVNLSPETEKLMGKHEFQMMKPSAMLINISRGLVVDQEALVEALETGQIKAAALDVTYPEPLPRDHPLLKLRNVILTPHMGTATFHARRIMMEDMVQNVIDAINNLPVSYEVIMK</sequence>
<evidence type="ECO:0000256" key="1">
    <source>
        <dbReference type="ARBA" id="ARBA00005854"/>
    </source>
</evidence>
<dbReference type="Proteomes" id="UP000824782">
    <property type="component" value="Unassembled WGS sequence"/>
</dbReference>
<dbReference type="InterPro" id="IPR050223">
    <property type="entry name" value="D-isomer_2-hydroxyacid_DH"/>
</dbReference>
<dbReference type="InterPro" id="IPR036291">
    <property type="entry name" value="NAD(P)-bd_dom_sf"/>
</dbReference>
<dbReference type="GO" id="GO:0030267">
    <property type="term" value="F:glyoxylate reductase (NADPH) activity"/>
    <property type="evidence" value="ECO:0007669"/>
    <property type="project" value="TreeGrafter"/>
</dbReference>
<dbReference type="Gene3D" id="3.40.50.720">
    <property type="entry name" value="NAD(P)-binding Rossmann-like Domain"/>
    <property type="match status" value="2"/>
</dbReference>
<evidence type="ECO:0000259" key="6">
    <source>
        <dbReference type="Pfam" id="PF02826"/>
    </source>
</evidence>
<dbReference type="InterPro" id="IPR006139">
    <property type="entry name" value="D-isomer_2_OHA_DH_cat_dom"/>
</dbReference>
<dbReference type="PROSITE" id="PS00065">
    <property type="entry name" value="D_2_HYDROXYACID_DH_1"/>
    <property type="match status" value="1"/>
</dbReference>
<dbReference type="InterPro" id="IPR029753">
    <property type="entry name" value="D-isomer_DH_CS"/>
</dbReference>
<evidence type="ECO:0000256" key="4">
    <source>
        <dbReference type="RuleBase" id="RU003719"/>
    </source>
</evidence>
<protein>
    <recommendedName>
        <fullName evidence="3">Glyoxylate reductase/hydroxypyruvate reductase</fullName>
    </recommendedName>
</protein>
<dbReference type="GO" id="GO:0005829">
    <property type="term" value="C:cytosol"/>
    <property type="evidence" value="ECO:0007669"/>
    <property type="project" value="TreeGrafter"/>
</dbReference>
<comment type="similarity">
    <text evidence="1 4">Belongs to the D-isomer specific 2-hydroxyacid dehydrogenase family.</text>
</comment>